<keyword evidence="2" id="KW-1185">Reference proteome</keyword>
<dbReference type="Proteomes" id="UP001428290">
    <property type="component" value="Unassembled WGS sequence"/>
</dbReference>
<proteinExistence type="predicted"/>
<evidence type="ECO:0000313" key="2">
    <source>
        <dbReference type="Proteomes" id="UP001428290"/>
    </source>
</evidence>
<evidence type="ECO:0000313" key="1">
    <source>
        <dbReference type="EMBL" id="GAA5529820.1"/>
    </source>
</evidence>
<organism evidence="1 2">
    <name type="scientific">Herpetosiphon gulosus</name>
    <dbReference type="NCBI Taxonomy" id="1973496"/>
    <lineage>
        <taxon>Bacteria</taxon>
        <taxon>Bacillati</taxon>
        <taxon>Chloroflexota</taxon>
        <taxon>Chloroflexia</taxon>
        <taxon>Herpetosiphonales</taxon>
        <taxon>Herpetosiphonaceae</taxon>
        <taxon>Herpetosiphon</taxon>
    </lineage>
</organism>
<dbReference type="EMBL" id="BAABRU010000013">
    <property type="protein sequence ID" value="GAA5529820.1"/>
    <property type="molecule type" value="Genomic_DNA"/>
</dbReference>
<name>A0ABP9X331_9CHLR</name>
<comment type="caution">
    <text evidence="1">The sequence shown here is derived from an EMBL/GenBank/DDBJ whole genome shotgun (WGS) entry which is preliminary data.</text>
</comment>
<gene>
    <name evidence="1" type="ORF">Hgul01_03634</name>
</gene>
<reference evidence="1 2" key="1">
    <citation type="submission" date="2024-02" db="EMBL/GenBank/DDBJ databases">
        <title>Herpetosiphon gulosus NBRC 112829.</title>
        <authorList>
            <person name="Ichikawa N."/>
            <person name="Katano-Makiyama Y."/>
            <person name="Hidaka K."/>
        </authorList>
    </citation>
    <scope>NUCLEOTIDE SEQUENCE [LARGE SCALE GENOMIC DNA]</scope>
    <source>
        <strain evidence="1 2">NBRC 112829</strain>
    </source>
</reference>
<sequence length="41" mass="4916">MHLIKKVLHLTLCDYYPYLCLSYTQFPPSLQEYETYGRATD</sequence>
<accession>A0ABP9X331</accession>
<protein>
    <submittedName>
        <fullName evidence="1">Uncharacterized protein</fullName>
    </submittedName>
</protein>